<reference evidence="2 3" key="2">
    <citation type="submission" date="2013-09" db="EMBL/GenBank/DDBJ databases">
        <title>Whole genome comparison of six Crocosphaera watsonii strains with differing phenotypes.</title>
        <authorList>
            <person name="Bench S.R."/>
            <person name="Heller P."/>
            <person name="Frank I."/>
            <person name="Arciniega M."/>
            <person name="Shilova I.N."/>
            <person name="Zehr J.P."/>
        </authorList>
    </citation>
    <scope>NUCLEOTIDE SEQUENCE [LARGE SCALE GENOMIC DNA]</scope>
    <source>
        <strain evidence="2 3">WH 0401</strain>
    </source>
</reference>
<dbReference type="EMBL" id="CAQM01000742">
    <property type="protein sequence ID" value="CCQ63638.1"/>
    <property type="molecule type" value="Genomic_DNA"/>
</dbReference>
<protein>
    <recommendedName>
        <fullName evidence="1">Ice-binding protein C-terminal domain-containing protein</fullName>
    </recommendedName>
</protein>
<accession>T2JCQ9</accession>
<gene>
    <name evidence="2" type="ORF">CWATWH0401_1174</name>
</gene>
<name>T2JCQ9_CROWT</name>
<evidence type="ECO:0000313" key="3">
    <source>
        <dbReference type="Proteomes" id="UP000018198"/>
    </source>
</evidence>
<sequence length="227" mass="23551">MVGGQREMLVVSPGLAGNPGFDLISDAGANPGVLTYDSGPLSSNIATSIVRWDGTQANAMLEDISLDFDLDDGIGDPGFDATGMGMNNAFIWEGFDLDVADGGGSTFLKMRAYSGTSATELVSELILELNEDTIADLLIFRFDDFDSIATTIAPGDAMLMGADFTALTAIEFEIMAPGTTDVTLNLLESGDAGGNPSGPQDVPEPGMVMALATLGLTGLLAKRKKAN</sequence>
<dbReference type="Proteomes" id="UP000018198">
    <property type="component" value="Unassembled WGS sequence"/>
</dbReference>
<comment type="caution">
    <text evidence="2">The sequence shown here is derived from an EMBL/GenBank/DDBJ whole genome shotgun (WGS) entry which is preliminary data.</text>
</comment>
<proteinExistence type="predicted"/>
<dbReference type="NCBIfam" id="TIGR02595">
    <property type="entry name" value="PEP_CTERM"/>
    <property type="match status" value="1"/>
</dbReference>
<feature type="domain" description="Ice-binding protein C-terminal" evidence="1">
    <location>
        <begin position="201"/>
        <end position="224"/>
    </location>
</feature>
<dbReference type="InterPro" id="IPR013424">
    <property type="entry name" value="Ice-binding_C"/>
</dbReference>
<dbReference type="Pfam" id="PF07589">
    <property type="entry name" value="PEP-CTERM"/>
    <property type="match status" value="1"/>
</dbReference>
<evidence type="ECO:0000313" key="2">
    <source>
        <dbReference type="EMBL" id="CCQ63638.1"/>
    </source>
</evidence>
<organism evidence="2 3">
    <name type="scientific">Crocosphaera watsonii WH 0401</name>
    <dbReference type="NCBI Taxonomy" id="555881"/>
    <lineage>
        <taxon>Bacteria</taxon>
        <taxon>Bacillati</taxon>
        <taxon>Cyanobacteriota</taxon>
        <taxon>Cyanophyceae</taxon>
        <taxon>Oscillatoriophycideae</taxon>
        <taxon>Chroococcales</taxon>
        <taxon>Aphanothecaceae</taxon>
        <taxon>Crocosphaera</taxon>
    </lineage>
</organism>
<evidence type="ECO:0000259" key="1">
    <source>
        <dbReference type="Pfam" id="PF07589"/>
    </source>
</evidence>
<dbReference type="AlphaFoldDB" id="T2JCQ9"/>
<reference evidence="2 3" key="1">
    <citation type="submission" date="2013-01" db="EMBL/GenBank/DDBJ databases">
        <authorList>
            <person name="Bench S."/>
        </authorList>
    </citation>
    <scope>NUCLEOTIDE SEQUENCE [LARGE SCALE GENOMIC DNA]</scope>
    <source>
        <strain evidence="2 3">WH 0401</strain>
    </source>
</reference>